<evidence type="ECO:0008006" key="3">
    <source>
        <dbReference type="Google" id="ProtNLM"/>
    </source>
</evidence>
<evidence type="ECO:0000313" key="1">
    <source>
        <dbReference type="EMBL" id="KIO08491.1"/>
    </source>
</evidence>
<organism evidence="1 2">
    <name type="scientific">Pisolithus tinctorius Marx 270</name>
    <dbReference type="NCBI Taxonomy" id="870435"/>
    <lineage>
        <taxon>Eukaryota</taxon>
        <taxon>Fungi</taxon>
        <taxon>Dikarya</taxon>
        <taxon>Basidiomycota</taxon>
        <taxon>Agaricomycotina</taxon>
        <taxon>Agaricomycetes</taxon>
        <taxon>Agaricomycetidae</taxon>
        <taxon>Boletales</taxon>
        <taxon>Sclerodermatineae</taxon>
        <taxon>Pisolithaceae</taxon>
        <taxon>Pisolithus</taxon>
    </lineage>
</organism>
<sequence length="492" mass="55030">MPSNLAELPSEIYSAILTQVPPDERQQAVLSLSRAIPQSPVPLHHLFECIRLKTSEGVFRLYRRVRGSPEEAGWVKSFALETWTVDADIVVNLASVLTRLRRITLFVGPNFAPEHLEEILKKPREDLLCLSLRFRPYVQKATYYQFLKGAYFDTTLQALARWPSYSLPTLSIVQDPLDPEIARAQRFAQPLVFFHLDVLSKLVCSPCFRSASNFRLRIPSRQVAPFLFNTPRTATALTLLDLSTCHVRSVDVEGLLARFSHLKHLILDGCTIAQGQSHEGDWAAVGKMVALGTVKAAKDREKKLKTWLEGNAARLQTSEGGISQQPVGEQRPGRRIRPGRRGLATATISLRDSPPREAVHVVHHNISVPKIRVLPAAPTICSLSTTLNAHNRDIHTIRTEFQQGWGEGIAQLNAIHRRLYQSWKNGVRVMCISDDQDMEDGFEGLEDIESETLFHDVLCTAPVLCLADSNETNEHAEGCGHAAAIRIWDDAI</sequence>
<reference evidence="1 2" key="1">
    <citation type="submission" date="2014-04" db="EMBL/GenBank/DDBJ databases">
        <authorList>
            <consortium name="DOE Joint Genome Institute"/>
            <person name="Kuo A."/>
            <person name="Kohler A."/>
            <person name="Costa M.D."/>
            <person name="Nagy L.G."/>
            <person name="Floudas D."/>
            <person name="Copeland A."/>
            <person name="Barry K.W."/>
            <person name="Cichocki N."/>
            <person name="Veneault-Fourrey C."/>
            <person name="LaButti K."/>
            <person name="Lindquist E.A."/>
            <person name="Lipzen A."/>
            <person name="Lundell T."/>
            <person name="Morin E."/>
            <person name="Murat C."/>
            <person name="Sun H."/>
            <person name="Tunlid A."/>
            <person name="Henrissat B."/>
            <person name="Grigoriev I.V."/>
            <person name="Hibbett D.S."/>
            <person name="Martin F."/>
            <person name="Nordberg H.P."/>
            <person name="Cantor M.N."/>
            <person name="Hua S.X."/>
        </authorList>
    </citation>
    <scope>NUCLEOTIDE SEQUENCE [LARGE SCALE GENOMIC DNA]</scope>
    <source>
        <strain evidence="1 2">Marx 270</strain>
    </source>
</reference>
<proteinExistence type="predicted"/>
<gene>
    <name evidence="1" type="ORF">M404DRAFT_134041</name>
</gene>
<dbReference type="Proteomes" id="UP000054217">
    <property type="component" value="Unassembled WGS sequence"/>
</dbReference>
<protein>
    <recommendedName>
        <fullName evidence="3">F-box domain-containing protein</fullName>
    </recommendedName>
</protein>
<keyword evidence="2" id="KW-1185">Reference proteome</keyword>
<name>A0A0C3PIU7_PISTI</name>
<dbReference type="InParanoid" id="A0A0C3PIU7"/>
<dbReference type="AlphaFoldDB" id="A0A0C3PIU7"/>
<dbReference type="OrthoDB" id="3353982at2759"/>
<reference evidence="2" key="2">
    <citation type="submission" date="2015-01" db="EMBL/GenBank/DDBJ databases">
        <title>Evolutionary Origins and Diversification of the Mycorrhizal Mutualists.</title>
        <authorList>
            <consortium name="DOE Joint Genome Institute"/>
            <consortium name="Mycorrhizal Genomics Consortium"/>
            <person name="Kohler A."/>
            <person name="Kuo A."/>
            <person name="Nagy L.G."/>
            <person name="Floudas D."/>
            <person name="Copeland A."/>
            <person name="Barry K.W."/>
            <person name="Cichocki N."/>
            <person name="Veneault-Fourrey C."/>
            <person name="LaButti K."/>
            <person name="Lindquist E.A."/>
            <person name="Lipzen A."/>
            <person name="Lundell T."/>
            <person name="Morin E."/>
            <person name="Murat C."/>
            <person name="Riley R."/>
            <person name="Ohm R."/>
            <person name="Sun H."/>
            <person name="Tunlid A."/>
            <person name="Henrissat B."/>
            <person name="Grigoriev I.V."/>
            <person name="Hibbett D.S."/>
            <person name="Martin F."/>
        </authorList>
    </citation>
    <scope>NUCLEOTIDE SEQUENCE [LARGE SCALE GENOMIC DNA]</scope>
    <source>
        <strain evidence="2">Marx 270</strain>
    </source>
</reference>
<accession>A0A0C3PIU7</accession>
<evidence type="ECO:0000313" key="2">
    <source>
        <dbReference type="Proteomes" id="UP000054217"/>
    </source>
</evidence>
<dbReference type="HOGENOM" id="CLU_037355_0_0_1"/>
<dbReference type="EMBL" id="KN831957">
    <property type="protein sequence ID" value="KIO08491.1"/>
    <property type="molecule type" value="Genomic_DNA"/>
</dbReference>